<comment type="similarity">
    <text evidence="1">Belongs to the prefoldin subunit beta family.</text>
</comment>
<evidence type="ECO:0000256" key="2">
    <source>
        <dbReference type="ARBA" id="ARBA00011695"/>
    </source>
</evidence>
<accession>A0A0L7L2M7</accession>
<dbReference type="InterPro" id="IPR009053">
    <property type="entry name" value="Prefoldin"/>
</dbReference>
<proteinExistence type="inferred from homology"/>
<dbReference type="EMBL" id="JTDY01003369">
    <property type="protein sequence ID" value="KOB69660.1"/>
    <property type="molecule type" value="Genomic_DNA"/>
</dbReference>
<dbReference type="STRING" id="104452.A0A0L7L2M7"/>
<keyword evidence="4" id="KW-0175">Coiled coil</keyword>
<evidence type="ECO:0000256" key="3">
    <source>
        <dbReference type="ARBA" id="ARBA00023186"/>
    </source>
</evidence>
<dbReference type="InterPro" id="IPR002777">
    <property type="entry name" value="PFD_beta-like"/>
</dbReference>
<dbReference type="Pfam" id="PF01920">
    <property type="entry name" value="Prefoldin_2"/>
    <property type="match status" value="1"/>
</dbReference>
<comment type="subunit">
    <text evidence="2">Heterohexamer of two PFD-alpha type and four PFD-beta type subunits.</text>
</comment>
<dbReference type="Gene3D" id="1.10.287.370">
    <property type="match status" value="1"/>
</dbReference>
<keyword evidence="3" id="KW-0143">Chaperone</keyword>
<dbReference type="PANTHER" id="PTHR20903">
    <property type="entry name" value="PREFOLDIN SUBUNIT 1-RELATED"/>
    <property type="match status" value="1"/>
</dbReference>
<name>A0A0L7L2M7_OPEBR</name>
<reference evidence="5 6" key="1">
    <citation type="journal article" date="2015" name="Genome Biol. Evol.">
        <title>The genome of winter moth (Operophtera brumata) provides a genomic perspective on sexual dimorphism and phenology.</title>
        <authorList>
            <person name="Derks M.F."/>
            <person name="Smit S."/>
            <person name="Salis L."/>
            <person name="Schijlen E."/>
            <person name="Bossers A."/>
            <person name="Mateman C."/>
            <person name="Pijl A.S."/>
            <person name="de Ridder D."/>
            <person name="Groenen M.A."/>
            <person name="Visser M.E."/>
            <person name="Megens H.J."/>
        </authorList>
    </citation>
    <scope>NUCLEOTIDE SEQUENCE [LARGE SCALE GENOMIC DNA]</scope>
    <source>
        <strain evidence="5">WM2013NL</strain>
        <tissue evidence="5">Head and thorax</tissue>
    </source>
</reference>
<protein>
    <submittedName>
        <fullName evidence="5">Prefoldin subunit 1</fullName>
    </submittedName>
</protein>
<dbReference type="GO" id="GO:0051082">
    <property type="term" value="F:unfolded protein binding"/>
    <property type="evidence" value="ECO:0007669"/>
    <property type="project" value="InterPro"/>
</dbReference>
<evidence type="ECO:0000256" key="4">
    <source>
        <dbReference type="SAM" id="Coils"/>
    </source>
</evidence>
<gene>
    <name evidence="5" type="ORF">OBRU01_16749</name>
</gene>
<dbReference type="AlphaFoldDB" id="A0A0L7L2M7"/>
<dbReference type="GO" id="GO:0016272">
    <property type="term" value="C:prefoldin complex"/>
    <property type="evidence" value="ECO:0007669"/>
    <property type="project" value="InterPro"/>
</dbReference>
<keyword evidence="6" id="KW-1185">Reference proteome</keyword>
<dbReference type="SUPFAM" id="SSF46579">
    <property type="entry name" value="Prefoldin"/>
    <property type="match status" value="1"/>
</dbReference>
<comment type="caution">
    <text evidence="5">The sequence shown here is derived from an EMBL/GenBank/DDBJ whole genome shotgun (WGS) entry which is preliminary data.</text>
</comment>
<dbReference type="PANTHER" id="PTHR20903:SF0">
    <property type="entry name" value="PREFOLDIN SUBUNIT 1"/>
    <property type="match status" value="1"/>
</dbReference>
<dbReference type="GO" id="GO:0005737">
    <property type="term" value="C:cytoplasm"/>
    <property type="evidence" value="ECO:0007669"/>
    <property type="project" value="TreeGrafter"/>
</dbReference>
<organism evidence="5 6">
    <name type="scientific">Operophtera brumata</name>
    <name type="common">Winter moth</name>
    <name type="synonym">Phalaena brumata</name>
    <dbReference type="NCBI Taxonomy" id="104452"/>
    <lineage>
        <taxon>Eukaryota</taxon>
        <taxon>Metazoa</taxon>
        <taxon>Ecdysozoa</taxon>
        <taxon>Arthropoda</taxon>
        <taxon>Hexapoda</taxon>
        <taxon>Insecta</taxon>
        <taxon>Pterygota</taxon>
        <taxon>Neoptera</taxon>
        <taxon>Endopterygota</taxon>
        <taxon>Lepidoptera</taxon>
        <taxon>Glossata</taxon>
        <taxon>Ditrysia</taxon>
        <taxon>Geometroidea</taxon>
        <taxon>Geometridae</taxon>
        <taxon>Larentiinae</taxon>
        <taxon>Operophtera</taxon>
    </lineage>
</organism>
<dbReference type="OrthoDB" id="5242628at2759"/>
<dbReference type="GO" id="GO:0044183">
    <property type="term" value="F:protein folding chaperone"/>
    <property type="evidence" value="ECO:0007669"/>
    <property type="project" value="TreeGrafter"/>
</dbReference>
<evidence type="ECO:0000313" key="6">
    <source>
        <dbReference type="Proteomes" id="UP000037510"/>
    </source>
</evidence>
<sequence length="128" mass="14867">MSKPVDLELKKAFLELQVKMIETSKKIHDIDTEKVALSRLLEQVQLNSLGMASVTEGTKTYEAVGRMFLKRDVEKLRKRFDDRKVELGVLIKDLADNKEYLEKNLKESEDNIREMVQLRKEQSEAKAN</sequence>
<evidence type="ECO:0000256" key="1">
    <source>
        <dbReference type="ARBA" id="ARBA00008045"/>
    </source>
</evidence>
<evidence type="ECO:0000313" key="5">
    <source>
        <dbReference type="EMBL" id="KOB69660.1"/>
    </source>
</evidence>
<dbReference type="Proteomes" id="UP000037510">
    <property type="component" value="Unassembled WGS sequence"/>
</dbReference>
<feature type="coiled-coil region" evidence="4">
    <location>
        <begin position="91"/>
        <end position="125"/>
    </location>
</feature>